<organism evidence="5 6">
    <name type="scientific">Toxocara canis</name>
    <name type="common">Canine roundworm</name>
    <dbReference type="NCBI Taxonomy" id="6265"/>
    <lineage>
        <taxon>Eukaryota</taxon>
        <taxon>Metazoa</taxon>
        <taxon>Ecdysozoa</taxon>
        <taxon>Nematoda</taxon>
        <taxon>Chromadorea</taxon>
        <taxon>Rhabditida</taxon>
        <taxon>Spirurina</taxon>
        <taxon>Ascaridomorpha</taxon>
        <taxon>Ascaridoidea</taxon>
        <taxon>Toxocaridae</taxon>
        <taxon>Toxocara</taxon>
    </lineage>
</organism>
<gene>
    <name evidence="5" type="primary">mab-7</name>
    <name evidence="5" type="ORF">Tcan_17144</name>
</gene>
<dbReference type="EMBL" id="JPKZ01000443">
    <property type="protein sequence ID" value="KHN87244.1"/>
    <property type="molecule type" value="Genomic_DNA"/>
</dbReference>
<comment type="caution">
    <text evidence="5">The sequence shown here is derived from an EMBL/GenBank/DDBJ whole genome shotgun (WGS) entry which is preliminary data.</text>
</comment>
<feature type="signal peptide" evidence="2">
    <location>
        <begin position="1"/>
        <end position="20"/>
    </location>
</feature>
<dbReference type="Pfam" id="PF01549">
    <property type="entry name" value="ShK"/>
    <property type="match status" value="1"/>
</dbReference>
<dbReference type="PANTHER" id="PTHR15854">
    <property type="entry name" value="THAP4 PROTEIN"/>
    <property type="match status" value="1"/>
</dbReference>
<feature type="disulfide bond" evidence="1">
    <location>
        <begin position="56"/>
        <end position="65"/>
    </location>
</feature>
<dbReference type="AlphaFoldDB" id="A0A0B2W0T9"/>
<dbReference type="SUPFAM" id="SSF50814">
    <property type="entry name" value="Lipocalins"/>
    <property type="match status" value="1"/>
</dbReference>
<dbReference type="PROSITE" id="PS00022">
    <property type="entry name" value="EGF_1"/>
    <property type="match status" value="1"/>
</dbReference>
<dbReference type="Proteomes" id="UP000031036">
    <property type="component" value="Unassembled WGS sequence"/>
</dbReference>
<evidence type="ECO:0000256" key="1">
    <source>
        <dbReference type="PROSITE-ProRule" id="PRU00076"/>
    </source>
</evidence>
<dbReference type="CDD" id="cd07828">
    <property type="entry name" value="lipocalin_heme-bd-THAP4-like"/>
    <property type="match status" value="1"/>
</dbReference>
<keyword evidence="1" id="KW-0245">EGF-like domain</keyword>
<keyword evidence="2" id="KW-0732">Signal</keyword>
<feature type="chain" id="PRO_5002095702" evidence="2">
    <location>
        <begin position="21"/>
        <end position="299"/>
    </location>
</feature>
<dbReference type="PROSITE" id="PS50026">
    <property type="entry name" value="EGF_3"/>
    <property type="match status" value="1"/>
</dbReference>
<dbReference type="InterPro" id="IPR000742">
    <property type="entry name" value="EGF"/>
</dbReference>
<proteinExistence type="predicted"/>
<feature type="domain" description="ShKT" evidence="4">
    <location>
        <begin position="69"/>
        <end position="106"/>
    </location>
</feature>
<dbReference type="Pfam" id="PF08768">
    <property type="entry name" value="THAP4_heme-bd"/>
    <property type="match status" value="1"/>
</dbReference>
<keyword evidence="6" id="KW-1185">Reference proteome</keyword>
<dbReference type="InterPro" id="IPR045165">
    <property type="entry name" value="Nitrobindin"/>
</dbReference>
<reference evidence="5 6" key="1">
    <citation type="submission" date="2014-11" db="EMBL/GenBank/DDBJ databases">
        <title>Genetic blueprint of the zoonotic pathogen Toxocara canis.</title>
        <authorList>
            <person name="Zhu X.-Q."/>
            <person name="Korhonen P.K."/>
            <person name="Cai H."/>
            <person name="Young N.D."/>
            <person name="Nejsum P."/>
            <person name="von Samson-Himmelstjerna G."/>
            <person name="Boag P.R."/>
            <person name="Tan P."/>
            <person name="Li Q."/>
            <person name="Min J."/>
            <person name="Yang Y."/>
            <person name="Wang X."/>
            <person name="Fang X."/>
            <person name="Hall R.S."/>
            <person name="Hofmann A."/>
            <person name="Sternberg P.W."/>
            <person name="Jex A.R."/>
            <person name="Gasser R.B."/>
        </authorList>
    </citation>
    <scope>NUCLEOTIDE SEQUENCE [LARGE SCALE GENOMIC DNA]</scope>
    <source>
        <strain evidence="5">PN_DK_2014</strain>
    </source>
</reference>
<evidence type="ECO:0000259" key="4">
    <source>
        <dbReference type="PROSITE" id="PS51670"/>
    </source>
</evidence>
<dbReference type="Gene3D" id="2.40.128.20">
    <property type="match status" value="1"/>
</dbReference>
<dbReference type="InterPro" id="IPR012674">
    <property type="entry name" value="Calycin"/>
</dbReference>
<evidence type="ECO:0000256" key="2">
    <source>
        <dbReference type="SAM" id="SignalP"/>
    </source>
</evidence>
<dbReference type="OrthoDB" id="58529at2759"/>
<dbReference type="SUPFAM" id="SSF57196">
    <property type="entry name" value="EGF/Laminin"/>
    <property type="match status" value="1"/>
</dbReference>
<name>A0A0B2W0T9_TOXCA</name>
<dbReference type="OMA" id="WFVGRWE"/>
<accession>A0A0B2W0T9</accession>
<evidence type="ECO:0000313" key="5">
    <source>
        <dbReference type="EMBL" id="KHN87244.1"/>
    </source>
</evidence>
<dbReference type="InterPro" id="IPR014878">
    <property type="entry name" value="THAP4-like_heme-bd"/>
</dbReference>
<dbReference type="InterPro" id="IPR003582">
    <property type="entry name" value="ShKT_dom"/>
</dbReference>
<sequence>MESSICILIVLMCTLVVTTAQVASKSIVHFCDPNRSGSCGYQGVCMKRRTGNRCKCPRGYMGVQCKRPCQDVYLSCKRWKEEDRCNWARPILPFFEDNCALTCGRCQSLGRKLALALPPILEPISWMIGKWQTETTSSEHFPVSMSGPYHEVFDVSISEVPMFDRPPVNISVTATTRTGDVSREVGFMTGKPFLEDTGFIEFNKPTNGSDQVAIEMVSNTGLITIEEGILQNNEIRLELKYIKSIFGPSHPTNIKMAKRSFQLLNSNTLLERAIVEDSWGRVRKWSKRYVKTVDYLSIF</sequence>
<evidence type="ECO:0000313" key="6">
    <source>
        <dbReference type="Proteomes" id="UP000031036"/>
    </source>
</evidence>
<keyword evidence="1" id="KW-1015">Disulfide bond</keyword>
<dbReference type="PROSITE" id="PS51670">
    <property type="entry name" value="SHKT"/>
    <property type="match status" value="1"/>
</dbReference>
<comment type="caution">
    <text evidence="1">Lacks conserved residue(s) required for the propagation of feature annotation.</text>
</comment>
<dbReference type="SMART" id="SM00254">
    <property type="entry name" value="ShKT"/>
    <property type="match status" value="1"/>
</dbReference>
<protein>
    <submittedName>
        <fullName evidence="5">Protein male abnormal 7</fullName>
    </submittedName>
</protein>
<evidence type="ECO:0000259" key="3">
    <source>
        <dbReference type="PROSITE" id="PS50026"/>
    </source>
</evidence>
<dbReference type="PANTHER" id="PTHR15854:SF17">
    <property type="entry name" value="SHKT DOMAIN-CONTAINING PROTEIN"/>
    <property type="match status" value="1"/>
</dbReference>
<feature type="domain" description="EGF-like" evidence="3">
    <location>
        <begin position="27"/>
        <end position="66"/>
    </location>
</feature>